<feature type="compositionally biased region" description="Low complexity" evidence="7">
    <location>
        <begin position="591"/>
        <end position="602"/>
    </location>
</feature>
<dbReference type="GO" id="GO:0005737">
    <property type="term" value="C:cytoplasm"/>
    <property type="evidence" value="ECO:0007669"/>
    <property type="project" value="TreeGrafter"/>
</dbReference>
<dbReference type="Proteomes" id="UP000054144">
    <property type="component" value="Unassembled WGS sequence"/>
</dbReference>
<feature type="compositionally biased region" description="Low complexity" evidence="7">
    <location>
        <begin position="502"/>
        <end position="519"/>
    </location>
</feature>
<dbReference type="PANTHER" id="PTHR24215:SF35">
    <property type="entry name" value="MUSCLE LIM PROTEIN MLP84B"/>
    <property type="match status" value="1"/>
</dbReference>
<feature type="compositionally biased region" description="Basic and acidic residues" evidence="7">
    <location>
        <begin position="558"/>
        <end position="578"/>
    </location>
</feature>
<feature type="compositionally biased region" description="Low complexity" evidence="7">
    <location>
        <begin position="705"/>
        <end position="721"/>
    </location>
</feature>
<dbReference type="Pfam" id="PF00412">
    <property type="entry name" value="LIM"/>
    <property type="match status" value="1"/>
</dbReference>
<accession>A0A0D7A3Z7</accession>
<dbReference type="SMART" id="SM00132">
    <property type="entry name" value="LIM"/>
    <property type="match status" value="3"/>
</dbReference>
<dbReference type="EMBL" id="KN882048">
    <property type="protein sequence ID" value="KIY45445.1"/>
    <property type="molecule type" value="Genomic_DNA"/>
</dbReference>
<feature type="compositionally biased region" description="Polar residues" evidence="7">
    <location>
        <begin position="373"/>
        <end position="383"/>
    </location>
</feature>
<protein>
    <recommendedName>
        <fullName evidence="8">LIM zinc-binding domain-containing protein</fullName>
    </recommendedName>
</protein>
<name>A0A0D7A3Z7_9AGAR</name>
<dbReference type="PANTHER" id="PTHR24215">
    <property type="entry name" value="RHO-GTPASE-ACTIVATING PROTEIN LRG1"/>
    <property type="match status" value="1"/>
</dbReference>
<keyword evidence="3" id="KW-0677">Repeat</keyword>
<dbReference type="GO" id="GO:0030695">
    <property type="term" value="F:GTPase regulator activity"/>
    <property type="evidence" value="ECO:0007669"/>
    <property type="project" value="UniProtKB-ARBA"/>
</dbReference>
<sequence>MGYCRRCGDIVSGPRCKCGGTPVVPVIPFYQLDAKGQPEDRWSKTYVSRERSPTRSATLIATHTTGSRTSPTKFPRPANSVSRVVLGSRVSAHIATTTSQSARPPSPLKKHITGPAPEDGILPSLSSRDSTLSKVYGSVLQLKETLAKHACAICNSPFPPDSTIYPDPTAAEGSSPRFLCRSCFTDNGGCKGQCPGCGKDVMALKSEGDYIHAVGSVWHKRCFVCNGCGINVGDSPLVDLLGRPSCSDCFDSCLNRDGTPRKRHDSVSTYSRNTTPLKNRTSISESIRSRKNSIDSPALEELEQRLGITRSPSSKREAPLKRGGSPGKREASPALEELTQRLNMIGKDSPGRGSPRYSKSREGSPFPAFGTDSPRTSIDSPNGSPRRGYERFDSPGGPSLRSQTTGIPIRRQRTGSVPTEEAIEEMKKRFMNSVTSSPASTPVKVRPSEERSSGTRTPSRTRAMSKSTSPTTTDSPSTIESSVPSTPDLVSDCLASPDPAILSSPDPTLLSSLSGLDSPANFAADLSGVQKGGFFDRFDESIIEESNSQLTTPTKTPQRNDRAATKSKADTPIRRESTSTRTTPVRARAMTTPSRTSDSPSTGKDKDTNIPTHCAKCHGTLFAIKDSGRYVVVPDEDSGQSHTYHNYCLSCSVCGGSFRDVVGGRGKAVYVKAEGGPCHPECAPREKITVHTVATPNMGAAMVFSRGSTPSKPSSISNSRPQTPYSSSRYESSPLTAPATSTTFPRFGSSAACPGCHKNVSPMERGVVSGPQNSKWHATCLVCGGKKETPKWGVRGRDGRKKGEPGCGKKLDSAAKVSEDGKVWCRECMVLLLSPAQRSPERPQVILPQLTGTTTIARQFTGMGAAPGDGALMRQMTSGGSGPMRQRSISPTKGMRPRPKSVIGMRGKSVDEGRGMFLVRQMTGGGTSGGL</sequence>
<dbReference type="GO" id="GO:0005634">
    <property type="term" value="C:nucleus"/>
    <property type="evidence" value="ECO:0007669"/>
    <property type="project" value="UniProtKB-SubCell"/>
</dbReference>
<reference evidence="9 10" key="1">
    <citation type="journal article" date="2015" name="Fungal Genet. Biol.">
        <title>Evolution of novel wood decay mechanisms in Agaricales revealed by the genome sequences of Fistulina hepatica and Cylindrobasidium torrendii.</title>
        <authorList>
            <person name="Floudas D."/>
            <person name="Held B.W."/>
            <person name="Riley R."/>
            <person name="Nagy L.G."/>
            <person name="Koehler G."/>
            <person name="Ransdell A.S."/>
            <person name="Younus H."/>
            <person name="Chow J."/>
            <person name="Chiniquy J."/>
            <person name="Lipzen A."/>
            <person name="Tritt A."/>
            <person name="Sun H."/>
            <person name="Haridas S."/>
            <person name="LaButti K."/>
            <person name="Ohm R.A."/>
            <person name="Kues U."/>
            <person name="Blanchette R.A."/>
            <person name="Grigoriev I.V."/>
            <person name="Minto R.E."/>
            <person name="Hibbett D.S."/>
        </authorList>
    </citation>
    <scope>NUCLEOTIDE SEQUENCE [LARGE SCALE GENOMIC DNA]</scope>
    <source>
        <strain evidence="9 10">ATCC 64428</strain>
    </source>
</reference>
<keyword evidence="4 6" id="KW-0862">Zinc</keyword>
<evidence type="ECO:0000256" key="3">
    <source>
        <dbReference type="ARBA" id="ARBA00022737"/>
    </source>
</evidence>
<evidence type="ECO:0000256" key="1">
    <source>
        <dbReference type="ARBA" id="ARBA00004123"/>
    </source>
</evidence>
<feature type="region of interest" description="Disordered" evidence="7">
    <location>
        <begin position="259"/>
        <end position="524"/>
    </location>
</feature>
<evidence type="ECO:0000256" key="5">
    <source>
        <dbReference type="ARBA" id="ARBA00023242"/>
    </source>
</evidence>
<dbReference type="PROSITE" id="PS50023">
    <property type="entry name" value="LIM_DOMAIN_2"/>
    <property type="match status" value="1"/>
</dbReference>
<keyword evidence="5" id="KW-0539">Nucleus</keyword>
<evidence type="ECO:0000256" key="7">
    <source>
        <dbReference type="SAM" id="MobiDB-lite"/>
    </source>
</evidence>
<evidence type="ECO:0000256" key="4">
    <source>
        <dbReference type="ARBA" id="ARBA00022833"/>
    </source>
</evidence>
<feature type="region of interest" description="Disordered" evidence="7">
    <location>
        <begin position="545"/>
        <end position="610"/>
    </location>
</feature>
<dbReference type="AlphaFoldDB" id="A0A0D7A3Z7"/>
<keyword evidence="2 6" id="KW-0479">Metal-binding</keyword>
<feature type="region of interest" description="Disordered" evidence="7">
    <location>
        <begin position="877"/>
        <end position="907"/>
    </location>
</feature>
<feature type="domain" description="LIM zinc-binding" evidence="8">
    <location>
        <begin position="192"/>
        <end position="256"/>
    </location>
</feature>
<dbReference type="OrthoDB" id="1112565at2759"/>
<feature type="region of interest" description="Disordered" evidence="7">
    <location>
        <begin position="704"/>
        <end position="741"/>
    </location>
</feature>
<comment type="subcellular location">
    <subcellularLocation>
        <location evidence="1">Nucleus</location>
    </subcellularLocation>
</comment>
<gene>
    <name evidence="9" type="ORF">FISHEDRAFT_49364</name>
</gene>
<feature type="compositionally biased region" description="Polar residues" evidence="7">
    <location>
        <begin position="722"/>
        <end position="731"/>
    </location>
</feature>
<proteinExistence type="predicted"/>
<feature type="region of interest" description="Disordered" evidence="7">
    <location>
        <begin position="96"/>
        <end position="124"/>
    </location>
</feature>
<dbReference type="GO" id="GO:0046872">
    <property type="term" value="F:metal ion binding"/>
    <property type="evidence" value="ECO:0007669"/>
    <property type="project" value="UniProtKB-KW"/>
</dbReference>
<feature type="compositionally biased region" description="Low complexity" evidence="7">
    <location>
        <begin position="732"/>
        <end position="741"/>
    </location>
</feature>
<evidence type="ECO:0000313" key="9">
    <source>
        <dbReference type="EMBL" id="KIY45445.1"/>
    </source>
</evidence>
<evidence type="ECO:0000256" key="6">
    <source>
        <dbReference type="PROSITE-ProRule" id="PRU00125"/>
    </source>
</evidence>
<keyword evidence="10" id="KW-1185">Reference proteome</keyword>
<dbReference type="Gene3D" id="2.10.110.10">
    <property type="entry name" value="Cysteine Rich Protein"/>
    <property type="match status" value="3"/>
</dbReference>
<evidence type="ECO:0000256" key="2">
    <source>
        <dbReference type="ARBA" id="ARBA00022723"/>
    </source>
</evidence>
<dbReference type="GO" id="GO:0030036">
    <property type="term" value="P:actin cytoskeleton organization"/>
    <property type="evidence" value="ECO:0007669"/>
    <property type="project" value="TreeGrafter"/>
</dbReference>
<dbReference type="CDD" id="cd08368">
    <property type="entry name" value="LIM"/>
    <property type="match status" value="2"/>
</dbReference>
<evidence type="ECO:0000313" key="10">
    <source>
        <dbReference type="Proteomes" id="UP000054144"/>
    </source>
</evidence>
<feature type="compositionally biased region" description="Polar residues" evidence="7">
    <location>
        <begin position="267"/>
        <end position="286"/>
    </location>
</feature>
<organism evidence="9 10">
    <name type="scientific">Fistulina hepatica ATCC 64428</name>
    <dbReference type="NCBI Taxonomy" id="1128425"/>
    <lineage>
        <taxon>Eukaryota</taxon>
        <taxon>Fungi</taxon>
        <taxon>Dikarya</taxon>
        <taxon>Basidiomycota</taxon>
        <taxon>Agaricomycotina</taxon>
        <taxon>Agaricomycetes</taxon>
        <taxon>Agaricomycetidae</taxon>
        <taxon>Agaricales</taxon>
        <taxon>Fistulinaceae</taxon>
        <taxon>Fistulina</taxon>
    </lineage>
</organism>
<evidence type="ECO:0000259" key="8">
    <source>
        <dbReference type="PROSITE" id="PS50023"/>
    </source>
</evidence>
<feature type="region of interest" description="Disordered" evidence="7">
    <location>
        <begin position="793"/>
        <end position="812"/>
    </location>
</feature>
<keyword evidence="6" id="KW-0440">LIM domain</keyword>
<feature type="compositionally biased region" description="Polar residues" evidence="7">
    <location>
        <begin position="545"/>
        <end position="557"/>
    </location>
</feature>
<feature type="compositionally biased region" description="Low complexity" evidence="7">
    <location>
        <begin position="454"/>
        <end position="482"/>
    </location>
</feature>
<dbReference type="InterPro" id="IPR001781">
    <property type="entry name" value="Znf_LIM"/>
</dbReference>